<dbReference type="Pfam" id="PF01724">
    <property type="entry name" value="DUF29"/>
    <property type="match status" value="1"/>
</dbReference>
<evidence type="ECO:0000313" key="2">
    <source>
        <dbReference type="EMBL" id="RYC33145.1"/>
    </source>
</evidence>
<feature type="region of interest" description="Disordered" evidence="1">
    <location>
        <begin position="139"/>
        <end position="160"/>
    </location>
</feature>
<dbReference type="EMBL" id="QYBB01000003">
    <property type="protein sequence ID" value="RYC33145.1"/>
    <property type="molecule type" value="Genomic_DNA"/>
</dbReference>
<dbReference type="RefSeq" id="WP_129223948.1">
    <property type="nucleotide sequence ID" value="NZ_QYBB01000003.1"/>
</dbReference>
<keyword evidence="3" id="KW-1185">Reference proteome</keyword>
<dbReference type="OrthoDB" id="425753at2"/>
<dbReference type="Proteomes" id="UP000290759">
    <property type="component" value="Unassembled WGS sequence"/>
</dbReference>
<reference evidence="2 3" key="2">
    <citation type="submission" date="2019-02" db="EMBL/GenBank/DDBJ databases">
        <title>'Lichenibacterium ramalinii' gen. nov. sp. nov., 'Lichenibacterium minor' gen. nov. sp. nov.</title>
        <authorList>
            <person name="Pankratov T."/>
        </authorList>
    </citation>
    <scope>NUCLEOTIDE SEQUENCE [LARGE SCALE GENOMIC DNA]</scope>
    <source>
        <strain evidence="2 3">RmlP026</strain>
    </source>
</reference>
<name>A0A4Q2UEA4_9HYPH</name>
<comment type="caution">
    <text evidence="2">The sequence shown here is derived from an EMBL/GenBank/DDBJ whole genome shotgun (WGS) entry which is preliminary data.</text>
</comment>
<evidence type="ECO:0000256" key="1">
    <source>
        <dbReference type="SAM" id="MobiDB-lite"/>
    </source>
</evidence>
<dbReference type="Gene3D" id="1.20.1220.20">
    <property type="entry name" value="Uncharcterised protein PF01724"/>
    <property type="match status" value="1"/>
</dbReference>
<dbReference type="PANTHER" id="PTHR34235">
    <property type="entry name" value="SLR1203 PROTEIN-RELATED"/>
    <property type="match status" value="1"/>
</dbReference>
<evidence type="ECO:0000313" key="3">
    <source>
        <dbReference type="Proteomes" id="UP000290759"/>
    </source>
</evidence>
<organism evidence="2 3">
    <name type="scientific">Lichenibacterium minor</name>
    <dbReference type="NCBI Taxonomy" id="2316528"/>
    <lineage>
        <taxon>Bacteria</taxon>
        <taxon>Pseudomonadati</taxon>
        <taxon>Pseudomonadota</taxon>
        <taxon>Alphaproteobacteria</taxon>
        <taxon>Hyphomicrobiales</taxon>
        <taxon>Lichenihabitantaceae</taxon>
        <taxon>Lichenibacterium</taxon>
    </lineage>
</organism>
<dbReference type="InterPro" id="IPR002636">
    <property type="entry name" value="DUF29"/>
</dbReference>
<sequence>MEERDRRGVSYEDDVYGWSRHQAALLRQGRYDDVDMENVAEEIERVGRSQVASLRSCYRLIAAHLLKVLFQPERFTRSWQGTVVRERFNASAYLDENLSLEPRRADIFAEAYAQARRLASAETGMGLEAFPADAPFSWEQASSEEYQPWTALAEPPARGA</sequence>
<dbReference type="AlphaFoldDB" id="A0A4Q2UEA4"/>
<gene>
    <name evidence="2" type="ORF">D3273_04545</name>
</gene>
<proteinExistence type="predicted"/>
<protein>
    <submittedName>
        <fullName evidence="2">DUF29 domain-containing protein</fullName>
    </submittedName>
</protein>
<accession>A0A4Q2UEA4</accession>
<reference evidence="2 3" key="1">
    <citation type="submission" date="2018-12" db="EMBL/GenBank/DDBJ databases">
        <authorList>
            <person name="Grouzdev D.S."/>
            <person name="Krutkina M.S."/>
        </authorList>
    </citation>
    <scope>NUCLEOTIDE SEQUENCE [LARGE SCALE GENOMIC DNA]</scope>
    <source>
        <strain evidence="2 3">RmlP026</strain>
    </source>
</reference>